<dbReference type="OrthoDB" id="9808602at2"/>
<accession>A0A1G8J5M6</accession>
<feature type="transmembrane region" description="Helical" evidence="7">
    <location>
        <begin position="30"/>
        <end position="52"/>
    </location>
</feature>
<keyword evidence="10" id="KW-1185">Reference proteome</keyword>
<evidence type="ECO:0000259" key="8">
    <source>
        <dbReference type="Pfam" id="PF02397"/>
    </source>
</evidence>
<feature type="domain" description="Bacterial sugar transferase" evidence="8">
    <location>
        <begin position="301"/>
        <end position="490"/>
    </location>
</feature>
<keyword evidence="3 9" id="KW-0808">Transferase</keyword>
<dbReference type="PANTHER" id="PTHR30576:SF10">
    <property type="entry name" value="SLL5057 PROTEIN"/>
    <property type="match status" value="1"/>
</dbReference>
<dbReference type="InterPro" id="IPR017475">
    <property type="entry name" value="EPS_sugar_tfrase"/>
</dbReference>
<evidence type="ECO:0000256" key="7">
    <source>
        <dbReference type="SAM" id="Phobius"/>
    </source>
</evidence>
<dbReference type="GO" id="GO:0016020">
    <property type="term" value="C:membrane"/>
    <property type="evidence" value="ECO:0007669"/>
    <property type="project" value="UniProtKB-SubCell"/>
</dbReference>
<dbReference type="RefSeq" id="WP_090586585.1">
    <property type="nucleotide sequence ID" value="NZ_FNDT01000008.1"/>
</dbReference>
<gene>
    <name evidence="9" type="ORF">SAMN04488693_10839</name>
</gene>
<dbReference type="Pfam" id="PF13727">
    <property type="entry name" value="CoA_binding_3"/>
    <property type="match status" value="1"/>
</dbReference>
<evidence type="ECO:0000256" key="5">
    <source>
        <dbReference type="ARBA" id="ARBA00022989"/>
    </source>
</evidence>
<organism evidence="9 10">
    <name type="scientific">Arthrobacter subterraneus</name>
    <dbReference type="NCBI Taxonomy" id="335973"/>
    <lineage>
        <taxon>Bacteria</taxon>
        <taxon>Bacillati</taxon>
        <taxon>Actinomycetota</taxon>
        <taxon>Actinomycetes</taxon>
        <taxon>Micrococcales</taxon>
        <taxon>Micrococcaceae</taxon>
        <taxon>Arthrobacter</taxon>
    </lineage>
</organism>
<dbReference type="AlphaFoldDB" id="A0A1G8J5M6"/>
<dbReference type="GO" id="GO:0016780">
    <property type="term" value="F:phosphotransferase activity, for other substituted phosphate groups"/>
    <property type="evidence" value="ECO:0007669"/>
    <property type="project" value="TreeGrafter"/>
</dbReference>
<comment type="similarity">
    <text evidence="2">Belongs to the bacterial sugar transferase family.</text>
</comment>
<feature type="transmembrane region" description="Helical" evidence="7">
    <location>
        <begin position="127"/>
        <end position="147"/>
    </location>
</feature>
<sequence length="496" mass="54849">MILKSDKVSRQSPVSGEDKNPWAAKFTRRIAVADALVVLWATTGAFILRFGAPEDEVWTSTATQPYLLISIGLSLLWWFMLSLFGSRDSWILGHGTEEYKRIISASFWLFGLVAILSYSLQFDTARGYVGLALPAGTLGLLLARFLLRKLLHIERQRGASSLRVLIVGETHSAEHLARSLIRQPLAGYLPVATYLPGTTPGTTVADDLGLPTIGRGITVSAIVKAIEELQPDAVAMSSGVELSPSTIRALGWALADLNVRMIMAPALTDIAGPRIHTQPVAGLPLIHVSTPNLERGQRFIKRLFDLVGASLLVVALTPVFLTVALLVRSGDHGPVFYRQERVGIGGRHFQMLKFRSMVVGADQQLEQMRGTEENDGNQVLFKLRQDPRVTRVGGFLRRYSLDELPQLLNVLGGSMSLVGPRPPLATEVERYDEHVHRRLLVRPGMTGLWQVSGRSLLSWEDTVRLDLYYVENWSLFGDLAILLRTFKAVFSRHGAF</sequence>
<keyword evidence="4 7" id="KW-0812">Transmembrane</keyword>
<keyword evidence="6 7" id="KW-0472">Membrane</keyword>
<proteinExistence type="inferred from homology"/>
<dbReference type="NCBIfam" id="TIGR03025">
    <property type="entry name" value="EPS_sugtrans"/>
    <property type="match status" value="1"/>
</dbReference>
<dbReference type="EMBL" id="FNDT01000008">
    <property type="protein sequence ID" value="SDI26411.1"/>
    <property type="molecule type" value="Genomic_DNA"/>
</dbReference>
<dbReference type="Pfam" id="PF02397">
    <property type="entry name" value="Bac_transf"/>
    <property type="match status" value="1"/>
</dbReference>
<dbReference type="PANTHER" id="PTHR30576">
    <property type="entry name" value="COLANIC BIOSYNTHESIS UDP-GLUCOSE LIPID CARRIER TRANSFERASE"/>
    <property type="match status" value="1"/>
</dbReference>
<dbReference type="Proteomes" id="UP000199258">
    <property type="component" value="Unassembled WGS sequence"/>
</dbReference>
<comment type="subcellular location">
    <subcellularLocation>
        <location evidence="1">Membrane</location>
        <topology evidence="1">Multi-pass membrane protein</topology>
    </subcellularLocation>
</comment>
<evidence type="ECO:0000256" key="1">
    <source>
        <dbReference type="ARBA" id="ARBA00004141"/>
    </source>
</evidence>
<evidence type="ECO:0000256" key="6">
    <source>
        <dbReference type="ARBA" id="ARBA00023136"/>
    </source>
</evidence>
<keyword evidence="5 7" id="KW-1133">Transmembrane helix</keyword>
<evidence type="ECO:0000256" key="2">
    <source>
        <dbReference type="ARBA" id="ARBA00006464"/>
    </source>
</evidence>
<protein>
    <submittedName>
        <fullName evidence="9">Undecaprenyl-phosphate galactose phosphotransferase, WbaP/exopolysaccharide biosynthesis polyprenyl glycosylphosphotransferase</fullName>
    </submittedName>
</protein>
<dbReference type="STRING" id="335973.SAMN04488693_10839"/>
<evidence type="ECO:0000256" key="4">
    <source>
        <dbReference type="ARBA" id="ARBA00022692"/>
    </source>
</evidence>
<evidence type="ECO:0000313" key="10">
    <source>
        <dbReference type="Proteomes" id="UP000199258"/>
    </source>
</evidence>
<name>A0A1G8J5M6_9MICC</name>
<feature type="transmembrane region" description="Helical" evidence="7">
    <location>
        <begin position="303"/>
        <end position="327"/>
    </location>
</feature>
<evidence type="ECO:0000313" key="9">
    <source>
        <dbReference type="EMBL" id="SDI26411.1"/>
    </source>
</evidence>
<feature type="transmembrane region" description="Helical" evidence="7">
    <location>
        <begin position="64"/>
        <end position="81"/>
    </location>
</feature>
<evidence type="ECO:0000256" key="3">
    <source>
        <dbReference type="ARBA" id="ARBA00022679"/>
    </source>
</evidence>
<feature type="transmembrane region" description="Helical" evidence="7">
    <location>
        <begin position="102"/>
        <end position="121"/>
    </location>
</feature>
<reference evidence="9 10" key="1">
    <citation type="submission" date="2016-10" db="EMBL/GenBank/DDBJ databases">
        <authorList>
            <person name="de Groot N.N."/>
        </authorList>
    </citation>
    <scope>NUCLEOTIDE SEQUENCE [LARGE SCALE GENOMIC DNA]</scope>
    <source>
        <strain evidence="9 10">NP_1H</strain>
    </source>
</reference>
<dbReference type="InterPro" id="IPR003362">
    <property type="entry name" value="Bact_transf"/>
</dbReference>